<evidence type="ECO:0000256" key="4">
    <source>
        <dbReference type="ARBA" id="ARBA00023172"/>
    </source>
</evidence>
<evidence type="ECO:0000256" key="3">
    <source>
        <dbReference type="ARBA" id="ARBA00023125"/>
    </source>
</evidence>
<keyword evidence="4" id="KW-0233">DNA recombination</keyword>
<dbReference type="InterPro" id="IPR001959">
    <property type="entry name" value="Transposase"/>
</dbReference>
<dbReference type="InterPro" id="IPR010095">
    <property type="entry name" value="Cas12f1-like_TNB"/>
</dbReference>
<feature type="domain" description="Probable transposase IS891/IS1136/IS1341" evidence="5">
    <location>
        <begin position="175"/>
        <end position="276"/>
    </location>
</feature>
<feature type="domain" description="Cas12f1-like TNB" evidence="6">
    <location>
        <begin position="316"/>
        <end position="381"/>
    </location>
</feature>
<organism evidence="7 8">
    <name type="scientific">Photobacterium pectinilyticum</name>
    <dbReference type="NCBI Taxonomy" id="2906793"/>
    <lineage>
        <taxon>Bacteria</taxon>
        <taxon>Pseudomonadati</taxon>
        <taxon>Pseudomonadota</taxon>
        <taxon>Gammaproteobacteria</taxon>
        <taxon>Vibrionales</taxon>
        <taxon>Vibrionaceae</taxon>
        <taxon>Photobacterium</taxon>
    </lineage>
</organism>
<comment type="caution">
    <text evidence="7">The sequence shown here is derived from an EMBL/GenBank/DDBJ whole genome shotgun (WGS) entry which is preliminary data.</text>
</comment>
<evidence type="ECO:0000256" key="1">
    <source>
        <dbReference type="ARBA" id="ARBA00008761"/>
    </source>
</evidence>
<reference evidence="7 8" key="1">
    <citation type="submission" date="2022-07" db="EMBL/GenBank/DDBJ databases">
        <title>Photobacterium pectinilyticum sp. nov., a marine bacterium isolated from surface seawater of Qingdao offshore.</title>
        <authorList>
            <person name="Wang X."/>
        </authorList>
    </citation>
    <scope>NUCLEOTIDE SEQUENCE [LARGE SCALE GENOMIC DNA]</scope>
    <source>
        <strain evidence="7 8">ZSDE20</strain>
    </source>
</reference>
<dbReference type="EMBL" id="JANEYT010000072">
    <property type="protein sequence ID" value="MCQ1060464.1"/>
    <property type="molecule type" value="Genomic_DNA"/>
</dbReference>
<keyword evidence="3" id="KW-0238">DNA-binding</keyword>
<name>A0ABT1N9E3_9GAMM</name>
<dbReference type="Pfam" id="PF01385">
    <property type="entry name" value="OrfB_IS605"/>
    <property type="match status" value="1"/>
</dbReference>
<evidence type="ECO:0000313" key="7">
    <source>
        <dbReference type="EMBL" id="MCQ1060464.1"/>
    </source>
</evidence>
<keyword evidence="2" id="KW-0815">Transposition</keyword>
<evidence type="ECO:0000256" key="2">
    <source>
        <dbReference type="ARBA" id="ARBA00022578"/>
    </source>
</evidence>
<protein>
    <submittedName>
        <fullName evidence="7">Transposase</fullName>
    </submittedName>
</protein>
<keyword evidence="8" id="KW-1185">Reference proteome</keyword>
<evidence type="ECO:0000313" key="8">
    <source>
        <dbReference type="Proteomes" id="UP001524460"/>
    </source>
</evidence>
<dbReference type="NCBIfam" id="NF040570">
    <property type="entry name" value="guided_TnpB"/>
    <property type="match status" value="1"/>
</dbReference>
<proteinExistence type="inferred from homology"/>
<dbReference type="RefSeq" id="WP_255044541.1">
    <property type="nucleotide sequence ID" value="NZ_JANEYT010000072.1"/>
</dbReference>
<dbReference type="Proteomes" id="UP001524460">
    <property type="component" value="Unassembled WGS sequence"/>
</dbReference>
<evidence type="ECO:0000259" key="6">
    <source>
        <dbReference type="Pfam" id="PF07282"/>
    </source>
</evidence>
<comment type="similarity">
    <text evidence="1">In the C-terminal section; belongs to the transposase 35 family.</text>
</comment>
<sequence>MILTEKQYVDIDPSVASTLWFASRCSVRVWNRLVEHREAAKKQKEPSGYATQKKLLPGWKKDDIRLKQPSSQQLQEVVKEFHGAWKSFFKKRNNGDTDCRPPSFRSTRCFFSMHYPQRYNSFEIEGSMLTLAFGKNRKEWLTIPLRDHDYSNVKTVRLCFDDLLKQFFVCLHREEVEVRPKTEGLRLYFDPGCKTTLTGIGSNGQIYEYDINPLRQLNMSSYKFIDELTSRRDKKRKNSWQWRRLNKRVAKLWRKVKYRTKAYLHTLANRIFASHPNLSEIHIGDWKKQETLADTGISFVNKRINRAVQNNNPLKMLVNILSYKGQLRHGVSMKEFDEQGSTRTCSQCSYIHKGGVSPAVRLFTCPECGFTYPRDWQSGLNFLRQFESAVWIGLEGNYPSRSVRKRLAPFSLKAQRTISTASFALAS</sequence>
<accession>A0ABT1N9E3</accession>
<dbReference type="Pfam" id="PF07282">
    <property type="entry name" value="Cas12f1-like_TNB"/>
    <property type="match status" value="1"/>
</dbReference>
<evidence type="ECO:0000259" key="5">
    <source>
        <dbReference type="Pfam" id="PF01385"/>
    </source>
</evidence>
<gene>
    <name evidence="7" type="ORF">NHN17_20680</name>
</gene>